<dbReference type="EMBL" id="LSRX01000203">
    <property type="protein sequence ID" value="OLQ04691.1"/>
    <property type="molecule type" value="Genomic_DNA"/>
</dbReference>
<protein>
    <submittedName>
        <fullName evidence="5">U1 small nuclear ribonucleoprotein C</fullName>
    </submittedName>
</protein>
<keyword evidence="3" id="KW-0862">Zinc</keyword>
<organism evidence="5 6">
    <name type="scientific">Symbiodinium microadriaticum</name>
    <name type="common">Dinoflagellate</name>
    <name type="synonym">Zooxanthella microadriatica</name>
    <dbReference type="NCBI Taxonomy" id="2951"/>
    <lineage>
        <taxon>Eukaryota</taxon>
        <taxon>Sar</taxon>
        <taxon>Alveolata</taxon>
        <taxon>Dinophyceae</taxon>
        <taxon>Suessiales</taxon>
        <taxon>Symbiodiniaceae</taxon>
        <taxon>Symbiodinium</taxon>
    </lineage>
</organism>
<dbReference type="GO" id="GO:0008270">
    <property type="term" value="F:zinc ion binding"/>
    <property type="evidence" value="ECO:0007669"/>
    <property type="project" value="UniProtKB-KW"/>
</dbReference>
<evidence type="ECO:0000256" key="3">
    <source>
        <dbReference type="ARBA" id="ARBA00022833"/>
    </source>
</evidence>
<proteinExistence type="predicted"/>
<dbReference type="AlphaFoldDB" id="A0A1Q9EBA8"/>
<evidence type="ECO:0000313" key="5">
    <source>
        <dbReference type="EMBL" id="OLQ04691.1"/>
    </source>
</evidence>
<accession>A0A1Q9EBA8</accession>
<evidence type="ECO:0000313" key="6">
    <source>
        <dbReference type="Proteomes" id="UP000186817"/>
    </source>
</evidence>
<name>A0A1Q9EBA8_SYMMI</name>
<dbReference type="GO" id="GO:1990904">
    <property type="term" value="C:ribonucleoprotein complex"/>
    <property type="evidence" value="ECO:0007669"/>
    <property type="project" value="UniProtKB-KW"/>
</dbReference>
<feature type="domain" description="U1-C C2H2-type zinc finger" evidence="4">
    <location>
        <begin position="3"/>
        <end position="38"/>
    </location>
</feature>
<dbReference type="InterPro" id="IPR036236">
    <property type="entry name" value="Znf_C2H2_sf"/>
</dbReference>
<dbReference type="SUPFAM" id="SSF57667">
    <property type="entry name" value="beta-beta-alpha zinc fingers"/>
    <property type="match status" value="1"/>
</dbReference>
<evidence type="ECO:0000256" key="1">
    <source>
        <dbReference type="ARBA" id="ARBA00022723"/>
    </source>
</evidence>
<keyword evidence="6" id="KW-1185">Reference proteome</keyword>
<dbReference type="OrthoDB" id="76567at2759"/>
<dbReference type="Pfam" id="PF06220">
    <property type="entry name" value="zf-U1"/>
    <property type="match status" value="1"/>
</dbReference>
<dbReference type="InterPro" id="IPR013085">
    <property type="entry name" value="U1-CZ_Znf_C2H2"/>
</dbReference>
<keyword evidence="2" id="KW-0863">Zinc-finger</keyword>
<dbReference type="Proteomes" id="UP000186817">
    <property type="component" value="Unassembled WGS sequence"/>
</dbReference>
<dbReference type="Gene3D" id="3.30.160.60">
    <property type="entry name" value="Classic Zinc Finger"/>
    <property type="match status" value="1"/>
</dbReference>
<evidence type="ECO:0000259" key="4">
    <source>
        <dbReference type="Pfam" id="PF06220"/>
    </source>
</evidence>
<sequence>MPKRFYDDYSDMYLKNSSLQGRKQHMSGRRHINNKIEYWQMLIREKGLTPPIYPPPPGMVLPMPKLAAAANPTAPALAKLGGVPGMAGMMGGLPLGMPTMPKALLFHALKGTLQFGLLRNGYAEDVRSRREVPLSATLCPQGDMALSAPRLEQLSTMAGKGSLPEFLLHKNWQVYADVKGKPLKNENTFGYSAITVKSGMIMALGFLQTYNNAVLERATLEQATFQEDAQTRTGGEAWKAIERAASSDEEFDEARGDEELKCSIKHVAHNDFILKPLLLKMADEPAWALFSLATVHKELLDN</sequence>
<evidence type="ECO:0000256" key="2">
    <source>
        <dbReference type="ARBA" id="ARBA00022771"/>
    </source>
</evidence>
<reference evidence="5 6" key="1">
    <citation type="submission" date="2016-02" db="EMBL/GenBank/DDBJ databases">
        <title>Genome analysis of coral dinoflagellate symbionts highlights evolutionary adaptations to a symbiotic lifestyle.</title>
        <authorList>
            <person name="Aranda M."/>
            <person name="Li Y."/>
            <person name="Liew Y.J."/>
            <person name="Baumgarten S."/>
            <person name="Simakov O."/>
            <person name="Wilson M."/>
            <person name="Piel J."/>
            <person name="Ashoor H."/>
            <person name="Bougouffa S."/>
            <person name="Bajic V.B."/>
            <person name="Ryu T."/>
            <person name="Ravasi T."/>
            <person name="Bayer T."/>
            <person name="Micklem G."/>
            <person name="Kim H."/>
            <person name="Bhak J."/>
            <person name="Lajeunesse T.C."/>
            <person name="Voolstra C.R."/>
        </authorList>
    </citation>
    <scope>NUCLEOTIDE SEQUENCE [LARGE SCALE GENOMIC DNA]</scope>
    <source>
        <strain evidence="5 6">CCMP2467</strain>
    </source>
</reference>
<keyword evidence="5" id="KW-0687">Ribonucleoprotein</keyword>
<keyword evidence="1" id="KW-0479">Metal-binding</keyword>
<comment type="caution">
    <text evidence="5">The sequence shown here is derived from an EMBL/GenBank/DDBJ whole genome shotgun (WGS) entry which is preliminary data.</text>
</comment>
<gene>
    <name evidence="5" type="ORF">AK812_SmicGene12197</name>
</gene>